<feature type="domain" description="Disease resistance protein winged helix" evidence="9">
    <location>
        <begin position="418"/>
        <end position="477"/>
    </location>
</feature>
<evidence type="ECO:0000313" key="11">
    <source>
        <dbReference type="EMBL" id="KAG6520697.1"/>
    </source>
</evidence>
<dbReference type="SUPFAM" id="SSF52540">
    <property type="entry name" value="P-loop containing nucleoside triphosphate hydrolases"/>
    <property type="match status" value="1"/>
</dbReference>
<dbReference type="SMART" id="SM00369">
    <property type="entry name" value="LRR_TYP"/>
    <property type="match status" value="2"/>
</dbReference>
<dbReference type="Pfam" id="PF23559">
    <property type="entry name" value="WHD_DRP"/>
    <property type="match status" value="1"/>
</dbReference>
<dbReference type="GO" id="GO:0006952">
    <property type="term" value="P:defense response"/>
    <property type="evidence" value="ECO:0007669"/>
    <property type="project" value="UniProtKB-KW"/>
</dbReference>
<proteinExistence type="inferred from homology"/>
<dbReference type="SUPFAM" id="SSF52047">
    <property type="entry name" value="RNI-like"/>
    <property type="match status" value="1"/>
</dbReference>
<evidence type="ECO:0000259" key="8">
    <source>
        <dbReference type="Pfam" id="PF18052"/>
    </source>
</evidence>
<dbReference type="Pfam" id="PF23598">
    <property type="entry name" value="LRR_14"/>
    <property type="match status" value="1"/>
</dbReference>
<dbReference type="InterPro" id="IPR002182">
    <property type="entry name" value="NB-ARC"/>
</dbReference>
<dbReference type="GO" id="GO:0051707">
    <property type="term" value="P:response to other organism"/>
    <property type="evidence" value="ECO:0007669"/>
    <property type="project" value="UniProtKB-ARBA"/>
</dbReference>
<evidence type="ECO:0000259" key="10">
    <source>
        <dbReference type="Pfam" id="PF23598"/>
    </source>
</evidence>
<dbReference type="InterPro" id="IPR001611">
    <property type="entry name" value="Leu-rich_rpt"/>
</dbReference>
<feature type="domain" description="NB-ARC" evidence="7">
    <location>
        <begin position="164"/>
        <end position="324"/>
    </location>
</feature>
<dbReference type="Proteomes" id="UP000734854">
    <property type="component" value="Unassembled WGS sequence"/>
</dbReference>
<dbReference type="EMBL" id="JACMSC010000005">
    <property type="protein sequence ID" value="KAG6520697.1"/>
    <property type="molecule type" value="Genomic_DNA"/>
</dbReference>
<dbReference type="Gene3D" id="3.80.10.10">
    <property type="entry name" value="Ribonuclease Inhibitor"/>
    <property type="match status" value="1"/>
</dbReference>
<dbReference type="InterPro" id="IPR038005">
    <property type="entry name" value="RX-like_CC"/>
</dbReference>
<evidence type="ECO:0000256" key="4">
    <source>
        <dbReference type="ARBA" id="ARBA00022741"/>
    </source>
</evidence>
<evidence type="ECO:0000256" key="2">
    <source>
        <dbReference type="ARBA" id="ARBA00022614"/>
    </source>
</evidence>
<keyword evidence="6" id="KW-0067">ATP-binding</keyword>
<dbReference type="PRINTS" id="PR00364">
    <property type="entry name" value="DISEASERSIST"/>
</dbReference>
<dbReference type="GO" id="GO:0005524">
    <property type="term" value="F:ATP binding"/>
    <property type="evidence" value="ECO:0007669"/>
    <property type="project" value="UniProtKB-KW"/>
</dbReference>
<dbReference type="InterPro" id="IPR032675">
    <property type="entry name" value="LRR_dom_sf"/>
</dbReference>
<dbReference type="Pfam" id="PF18052">
    <property type="entry name" value="Rx_N"/>
    <property type="match status" value="1"/>
</dbReference>
<dbReference type="Gene3D" id="3.40.50.300">
    <property type="entry name" value="P-loop containing nucleotide triphosphate hydrolases"/>
    <property type="match status" value="1"/>
</dbReference>
<evidence type="ECO:0000256" key="6">
    <source>
        <dbReference type="ARBA" id="ARBA00022840"/>
    </source>
</evidence>
<feature type="domain" description="Disease resistance R13L4/SHOC-2-like LRR" evidence="10">
    <location>
        <begin position="540"/>
        <end position="828"/>
    </location>
</feature>
<sequence length="1067" mass="122454">MLGVKEEIERLHRKLLRIRIYIQDAERRRHRDSVINNWVKELKDIMYDVEDILDLCMVEGGRLLEAQPSTSSWVRSRVSKLLSYLMSSPNENASKFSRNIWNQIKRVNDRLDEIKEDSSVVPRLLEHITEDLQDNPGKKSSPTSPTHVATDVVGTQIVDAAQNLISKIEQSKKKCSVLGISGMGGIGKTTLTQKIFNDEMVKKQFPKRVWLHVSKDCSYINILKELLREVGGNDNGLQSRAEIERRIVPLLSESLLLVLDDIWTATVWMDWLRNLILNSSCRTAILFTTRNENVVKEMRPDFVHHVKKMKDDSGWELIRKIIFGDEEDIIISELEEVGMEIVRKCYGLPLAIKVIAGVLFHKKRTKREWKKVVESDLWSMKEKVDELSNALYLSYEDLPSHLKQCFLSCAFYRGVSLRSDIIRLWVDEGFVIEQSDNLMENIAEDYYTELIARNLLQIDFRFLYGVKFVMHDVLRSLGEKLIEEEGILINDAQCTSKNSLTKVRRLSISNQADVLLLPKAIIEQKCLRALHVTNCPQIERIENHAFESLKYLRVFHLNDTSIDSFPDSLMKLFHLKYLDLDRTKITKLPESIECLANLQTLSLSGCESLHELPKGITRLSNLRCLRIEGTQITHVPKGVGKLKNLTHLAGFVVGHCDSMSRMDGGCDLDELQYLCSLINLFIYKLERATTIGNRNFVLANKLFLRRLILAWTVNNENNEEQITEAERICNQLSPPPTLEVLCFSNFIGRQFPEWMVSTSILDSLVDLTYLNLNIFPSCTMLPPLGQLPNLQILNIEQGEAIKSIGPEFLGCRTPAFPKLEYLAFNNMCNWEEWVLRMAQDVVDPIEDVHARNLNLFPNLNSCNIIHCPKLKNSILPLTRHLQIKLCPNLEYVEKVGMLQQLFVIFPPEIQQLPQWVSNLINATLHSLQTFDMECNSLLLDSCSKGKQNWHIIQKIPKVTINSIDREARLLLHKGSYKYEIKNEFGSFITLTSLRVSEEGVEKDQTVESWPNRWLGSGELKQIRRGLDTESRAQEVTLKHEHRGGRRTTGTVVLVSCGRETRLGNGSL</sequence>
<organism evidence="11 12">
    <name type="scientific">Zingiber officinale</name>
    <name type="common">Ginger</name>
    <name type="synonym">Amomum zingiber</name>
    <dbReference type="NCBI Taxonomy" id="94328"/>
    <lineage>
        <taxon>Eukaryota</taxon>
        <taxon>Viridiplantae</taxon>
        <taxon>Streptophyta</taxon>
        <taxon>Embryophyta</taxon>
        <taxon>Tracheophyta</taxon>
        <taxon>Spermatophyta</taxon>
        <taxon>Magnoliopsida</taxon>
        <taxon>Liliopsida</taxon>
        <taxon>Zingiberales</taxon>
        <taxon>Zingiberaceae</taxon>
        <taxon>Zingiber</taxon>
    </lineage>
</organism>
<dbReference type="InterPro" id="IPR042197">
    <property type="entry name" value="Apaf_helical"/>
</dbReference>
<dbReference type="InterPro" id="IPR003591">
    <property type="entry name" value="Leu-rich_rpt_typical-subtyp"/>
</dbReference>
<gene>
    <name evidence="11" type="ORF">ZIOFF_017757</name>
</gene>
<evidence type="ECO:0000256" key="5">
    <source>
        <dbReference type="ARBA" id="ARBA00022821"/>
    </source>
</evidence>
<dbReference type="PROSITE" id="PS51450">
    <property type="entry name" value="LRR"/>
    <property type="match status" value="1"/>
</dbReference>
<keyword evidence="2" id="KW-0433">Leucine-rich repeat</keyword>
<dbReference type="Gene3D" id="1.20.5.4130">
    <property type="match status" value="1"/>
</dbReference>
<dbReference type="PANTHER" id="PTHR36766:SF70">
    <property type="entry name" value="DISEASE RESISTANCE PROTEIN RGA4"/>
    <property type="match status" value="1"/>
</dbReference>
<reference evidence="11 12" key="1">
    <citation type="submission" date="2020-08" db="EMBL/GenBank/DDBJ databases">
        <title>Plant Genome Project.</title>
        <authorList>
            <person name="Zhang R.-G."/>
        </authorList>
    </citation>
    <scope>NUCLEOTIDE SEQUENCE [LARGE SCALE GENOMIC DNA]</scope>
    <source>
        <tissue evidence="11">Rhizome</tissue>
    </source>
</reference>
<dbReference type="InterPro" id="IPR027417">
    <property type="entry name" value="P-loop_NTPase"/>
</dbReference>
<dbReference type="InterPro" id="IPR055414">
    <property type="entry name" value="LRR_R13L4/SHOC2-like"/>
</dbReference>
<evidence type="ECO:0000256" key="3">
    <source>
        <dbReference type="ARBA" id="ARBA00022737"/>
    </source>
</evidence>
<dbReference type="Gene3D" id="1.10.8.430">
    <property type="entry name" value="Helical domain of apoptotic protease-activating factors"/>
    <property type="match status" value="1"/>
</dbReference>
<evidence type="ECO:0000313" key="12">
    <source>
        <dbReference type="Proteomes" id="UP000734854"/>
    </source>
</evidence>
<protein>
    <submittedName>
        <fullName evidence="11">Uncharacterized protein</fullName>
    </submittedName>
</protein>
<dbReference type="AlphaFoldDB" id="A0A8J5HP68"/>
<dbReference type="InterPro" id="IPR041118">
    <property type="entry name" value="Rx_N"/>
</dbReference>
<dbReference type="CDD" id="cd14798">
    <property type="entry name" value="RX-CC_like"/>
    <property type="match status" value="1"/>
</dbReference>
<accession>A0A8J5HP68</accession>
<comment type="similarity">
    <text evidence="1">Belongs to the disease resistance NB-LRR family.</text>
</comment>
<name>A0A8J5HP68_ZINOF</name>
<dbReference type="InterPro" id="IPR058922">
    <property type="entry name" value="WHD_DRP"/>
</dbReference>
<feature type="domain" description="Disease resistance N-terminal" evidence="8">
    <location>
        <begin position="2"/>
        <end position="63"/>
    </location>
</feature>
<keyword evidence="12" id="KW-1185">Reference proteome</keyword>
<dbReference type="PANTHER" id="PTHR36766">
    <property type="entry name" value="PLANT BROAD-SPECTRUM MILDEW RESISTANCE PROTEIN RPW8"/>
    <property type="match status" value="1"/>
</dbReference>
<evidence type="ECO:0000259" key="9">
    <source>
        <dbReference type="Pfam" id="PF23559"/>
    </source>
</evidence>
<keyword evidence="5" id="KW-0611">Plant defense</keyword>
<comment type="caution">
    <text evidence="11">The sequence shown here is derived from an EMBL/GenBank/DDBJ whole genome shotgun (WGS) entry which is preliminary data.</text>
</comment>
<keyword evidence="3" id="KW-0677">Repeat</keyword>
<keyword evidence="4" id="KW-0547">Nucleotide-binding</keyword>
<evidence type="ECO:0000256" key="1">
    <source>
        <dbReference type="ARBA" id="ARBA00008894"/>
    </source>
</evidence>
<dbReference type="Pfam" id="PF00931">
    <property type="entry name" value="NB-ARC"/>
    <property type="match status" value="1"/>
</dbReference>
<dbReference type="GO" id="GO:0043531">
    <property type="term" value="F:ADP binding"/>
    <property type="evidence" value="ECO:0007669"/>
    <property type="project" value="InterPro"/>
</dbReference>
<evidence type="ECO:0000259" key="7">
    <source>
        <dbReference type="Pfam" id="PF00931"/>
    </source>
</evidence>